<dbReference type="Pfam" id="PF09335">
    <property type="entry name" value="VTT_dom"/>
    <property type="match status" value="1"/>
</dbReference>
<comment type="similarity">
    <text evidence="2 7">Belongs to the DedA family.</text>
</comment>
<feature type="transmembrane region" description="Helical" evidence="7">
    <location>
        <begin position="184"/>
        <end position="205"/>
    </location>
</feature>
<evidence type="ECO:0000256" key="5">
    <source>
        <dbReference type="ARBA" id="ARBA00022989"/>
    </source>
</evidence>
<gene>
    <name evidence="9" type="ORF">GU243_16880</name>
</gene>
<dbReference type="InterPro" id="IPR032818">
    <property type="entry name" value="DedA-like"/>
</dbReference>
<keyword evidence="10" id="KW-1185">Reference proteome</keyword>
<evidence type="ECO:0000256" key="1">
    <source>
        <dbReference type="ARBA" id="ARBA00004651"/>
    </source>
</evidence>
<organism evidence="9 10">
    <name type="scientific">Pseudarthrobacter psychrotolerans</name>
    <dbReference type="NCBI Taxonomy" id="2697569"/>
    <lineage>
        <taxon>Bacteria</taxon>
        <taxon>Bacillati</taxon>
        <taxon>Actinomycetota</taxon>
        <taxon>Actinomycetes</taxon>
        <taxon>Micrococcales</taxon>
        <taxon>Micrococcaceae</taxon>
        <taxon>Pseudarthrobacter</taxon>
    </lineage>
</organism>
<dbReference type="KEGG" id="psey:GU243_16880"/>
<keyword evidence="4 7" id="KW-0812">Transmembrane</keyword>
<comment type="subcellular location">
    <subcellularLocation>
        <location evidence="1 7">Cell membrane</location>
        <topology evidence="1 7">Multi-pass membrane protein</topology>
    </subcellularLocation>
</comment>
<sequence>MQTFHALATGAASAAASSPLDPAGLLEGLGPAALAVIAGMVFIESGVLFPFLPGDSLLFTAGLLHQQLNLTLPLLIGVVAAASVAGDQVGYLLGRKFGRRWFKDDARILKTSHLSQTEEFFQRHGGSAVVLARFVPIIRTYAPLAAGTAHYNYRRFTLWNVLGAVAWSVSVIILGSWLGHFDIIANNIDLIAVAMVLVSVIPWGIEFLKRRRNRDTIEPVEEPEKEPAAVLATEE</sequence>
<evidence type="ECO:0000256" key="4">
    <source>
        <dbReference type="ARBA" id="ARBA00022692"/>
    </source>
</evidence>
<evidence type="ECO:0000256" key="3">
    <source>
        <dbReference type="ARBA" id="ARBA00022475"/>
    </source>
</evidence>
<feature type="domain" description="VTT" evidence="8">
    <location>
        <begin position="52"/>
        <end position="176"/>
    </location>
</feature>
<keyword evidence="6 7" id="KW-0472">Membrane</keyword>
<evidence type="ECO:0000313" key="10">
    <source>
        <dbReference type="Proteomes" id="UP000464186"/>
    </source>
</evidence>
<evidence type="ECO:0000256" key="2">
    <source>
        <dbReference type="ARBA" id="ARBA00010792"/>
    </source>
</evidence>
<accession>A0A6P1NN92</accession>
<keyword evidence="3 7" id="KW-1003">Cell membrane</keyword>
<dbReference type="GO" id="GO:0005886">
    <property type="term" value="C:plasma membrane"/>
    <property type="evidence" value="ECO:0007669"/>
    <property type="project" value="UniProtKB-SubCell"/>
</dbReference>
<dbReference type="PANTHER" id="PTHR30353">
    <property type="entry name" value="INNER MEMBRANE PROTEIN DEDA-RELATED"/>
    <property type="match status" value="1"/>
</dbReference>
<dbReference type="PANTHER" id="PTHR30353:SF0">
    <property type="entry name" value="TRANSMEMBRANE PROTEIN"/>
    <property type="match status" value="1"/>
</dbReference>
<proteinExistence type="inferred from homology"/>
<protein>
    <submittedName>
        <fullName evidence="9">Alkaline phosphatase</fullName>
    </submittedName>
</protein>
<dbReference type="AlphaFoldDB" id="A0A6P1NN92"/>
<evidence type="ECO:0000256" key="7">
    <source>
        <dbReference type="RuleBase" id="RU367016"/>
    </source>
</evidence>
<keyword evidence="5 7" id="KW-1133">Transmembrane helix</keyword>
<reference evidence="9 10" key="1">
    <citation type="submission" date="2020-01" db="EMBL/GenBank/DDBJ databases">
        <title>Pseudarthrobacter psychrotolerans sp. nov., isolated from antarctic soil.</title>
        <authorList>
            <person name="Shin Y."/>
            <person name="Park W."/>
        </authorList>
    </citation>
    <scope>NUCLEOTIDE SEQUENCE [LARGE SCALE GENOMIC DNA]</scope>
    <source>
        <strain evidence="9 10">YJ56</strain>
    </source>
</reference>
<name>A0A6P1NN92_9MICC</name>
<feature type="transmembrane region" description="Helical" evidence="7">
    <location>
        <begin position="32"/>
        <end position="52"/>
    </location>
</feature>
<evidence type="ECO:0000313" key="9">
    <source>
        <dbReference type="EMBL" id="QHK21109.1"/>
    </source>
</evidence>
<feature type="transmembrane region" description="Helical" evidence="7">
    <location>
        <begin position="158"/>
        <end position="178"/>
    </location>
</feature>
<dbReference type="Proteomes" id="UP000464186">
    <property type="component" value="Chromosome"/>
</dbReference>
<dbReference type="InterPro" id="IPR032816">
    <property type="entry name" value="VTT_dom"/>
</dbReference>
<evidence type="ECO:0000259" key="8">
    <source>
        <dbReference type="Pfam" id="PF09335"/>
    </source>
</evidence>
<feature type="transmembrane region" description="Helical" evidence="7">
    <location>
        <begin position="72"/>
        <end position="93"/>
    </location>
</feature>
<dbReference type="EMBL" id="CP047898">
    <property type="protein sequence ID" value="QHK21109.1"/>
    <property type="molecule type" value="Genomic_DNA"/>
</dbReference>
<evidence type="ECO:0000256" key="6">
    <source>
        <dbReference type="ARBA" id="ARBA00023136"/>
    </source>
</evidence>